<dbReference type="InterPro" id="IPR053243">
    <property type="entry name" value="SJ_maturation_regulator"/>
</dbReference>
<gene>
    <name evidence="7" type="ORF">C7M84_021437</name>
</gene>
<protein>
    <recommendedName>
        <fullName evidence="6">SRCR domain-containing protein</fullName>
    </recommendedName>
</protein>
<reference evidence="7 8" key="1">
    <citation type="submission" date="2018-04" db="EMBL/GenBank/DDBJ databases">
        <authorList>
            <person name="Zhang X."/>
            <person name="Yuan J."/>
            <person name="Li F."/>
            <person name="Xiang J."/>
        </authorList>
    </citation>
    <scope>NUCLEOTIDE SEQUENCE [LARGE SCALE GENOMIC DNA]</scope>
    <source>
        <tissue evidence="7">Muscle</tissue>
    </source>
</reference>
<evidence type="ECO:0000256" key="3">
    <source>
        <dbReference type="ARBA" id="ARBA00023157"/>
    </source>
</evidence>
<evidence type="ECO:0000313" key="8">
    <source>
        <dbReference type="Proteomes" id="UP000283509"/>
    </source>
</evidence>
<name>A0A3R7P4C5_PENVA</name>
<keyword evidence="1" id="KW-0732">Signal</keyword>
<dbReference type="PANTHER" id="PTHR47653">
    <property type="entry name" value="PROTEIN BARK BEETLE"/>
    <property type="match status" value="1"/>
</dbReference>
<keyword evidence="8" id="KW-1185">Reference proteome</keyword>
<sequence>MPGVTLVIEPGATLEFFPSVGILVLGRLEAIGRRDDRITMRPIDTSTATHYRIGRQTRSALEAVRLCVEGQCEGRRDGFLDIFNGTTKQWVPVCDDRFTERNAEVVCHQLGYNKVNIFYSRNNGRKCFPVLLSASGHGLTRSVFRVEAGRVPASDEWQIYDHSYECAWNGDFILGAEFRTHGRVPRLHQQTRQHPHSSYIHGHPKSINPSVMEWVDIIGAGILHNDKSQLSCPSRYASLRGVTVRNSASDGVSIVSATKDLKCFIISESFVTTWAWASRSWPDGRPARPKSRPSSPWPKVRLPYHMLGCGHVDSTKELMIEERILLYYKYDNRPVDCVKIFSSGFNVKNFGFRLLQYNSYNSTMDPMMPDRIVLYDGDIYNYTTDVFAEIHMNSNNLMKFFKTEGTSISVELHATGASGTSASWLKW</sequence>
<feature type="domain" description="SRCR" evidence="6">
    <location>
        <begin position="64"/>
        <end position="111"/>
    </location>
</feature>
<dbReference type="EMBL" id="QCYY01004495">
    <property type="protein sequence ID" value="ROT60893.1"/>
    <property type="molecule type" value="Genomic_DNA"/>
</dbReference>
<proteinExistence type="predicted"/>
<evidence type="ECO:0000256" key="4">
    <source>
        <dbReference type="ARBA" id="ARBA00023180"/>
    </source>
</evidence>
<dbReference type="PANTHER" id="PTHR47653:SF1">
    <property type="entry name" value="DELETED IN MALIGNANT BRAIN TUMORS 1 PROTEIN"/>
    <property type="match status" value="1"/>
</dbReference>
<evidence type="ECO:0000256" key="2">
    <source>
        <dbReference type="ARBA" id="ARBA00022737"/>
    </source>
</evidence>
<evidence type="ECO:0000313" key="7">
    <source>
        <dbReference type="EMBL" id="ROT60893.1"/>
    </source>
</evidence>
<dbReference type="PROSITE" id="PS50287">
    <property type="entry name" value="SRCR_2"/>
    <property type="match status" value="1"/>
</dbReference>
<evidence type="ECO:0000256" key="5">
    <source>
        <dbReference type="PROSITE-ProRule" id="PRU00196"/>
    </source>
</evidence>
<dbReference type="InterPro" id="IPR001190">
    <property type="entry name" value="SRCR"/>
</dbReference>
<dbReference type="Gene3D" id="3.10.250.10">
    <property type="entry name" value="SRCR-like domain"/>
    <property type="match status" value="1"/>
</dbReference>
<dbReference type="GO" id="GO:0045217">
    <property type="term" value="P:cell-cell junction maintenance"/>
    <property type="evidence" value="ECO:0007669"/>
    <property type="project" value="TreeGrafter"/>
</dbReference>
<comment type="caution">
    <text evidence="7">The sequence shown here is derived from an EMBL/GenBank/DDBJ whole genome shotgun (WGS) entry which is preliminary data.</text>
</comment>
<dbReference type="Pfam" id="PF00530">
    <property type="entry name" value="SRCR"/>
    <property type="match status" value="1"/>
</dbReference>
<dbReference type="AlphaFoldDB" id="A0A3R7P4C5"/>
<accession>A0A3R7P4C5</accession>
<dbReference type="OrthoDB" id="536948at2759"/>
<evidence type="ECO:0000256" key="1">
    <source>
        <dbReference type="ARBA" id="ARBA00022729"/>
    </source>
</evidence>
<dbReference type="Proteomes" id="UP000283509">
    <property type="component" value="Unassembled WGS sequence"/>
</dbReference>
<keyword evidence="3" id="KW-1015">Disulfide bond</keyword>
<dbReference type="SUPFAM" id="SSF56487">
    <property type="entry name" value="SRCR-like"/>
    <property type="match status" value="1"/>
</dbReference>
<evidence type="ECO:0000259" key="6">
    <source>
        <dbReference type="PROSITE" id="PS50287"/>
    </source>
</evidence>
<keyword evidence="4" id="KW-0325">Glycoprotein</keyword>
<keyword evidence="2" id="KW-0677">Repeat</keyword>
<dbReference type="GO" id="GO:0016020">
    <property type="term" value="C:membrane"/>
    <property type="evidence" value="ECO:0007669"/>
    <property type="project" value="InterPro"/>
</dbReference>
<dbReference type="InterPro" id="IPR036772">
    <property type="entry name" value="SRCR-like_dom_sf"/>
</dbReference>
<comment type="caution">
    <text evidence="5">Lacks conserved residue(s) required for the propagation of feature annotation.</text>
</comment>
<reference evidence="7 8" key="2">
    <citation type="submission" date="2019-01" db="EMBL/GenBank/DDBJ databases">
        <title>The decoding of complex shrimp genome reveals the adaptation for benthos swimmer, frequently molting mechanism and breeding impact on genome.</title>
        <authorList>
            <person name="Sun Y."/>
            <person name="Gao Y."/>
            <person name="Yu Y."/>
        </authorList>
    </citation>
    <scope>NUCLEOTIDE SEQUENCE [LARGE SCALE GENOMIC DNA]</scope>
    <source>
        <tissue evidence="7">Muscle</tissue>
    </source>
</reference>
<dbReference type="STRING" id="6689.A0A3R7P4C5"/>
<organism evidence="7 8">
    <name type="scientific">Penaeus vannamei</name>
    <name type="common">Whiteleg shrimp</name>
    <name type="synonym">Litopenaeus vannamei</name>
    <dbReference type="NCBI Taxonomy" id="6689"/>
    <lineage>
        <taxon>Eukaryota</taxon>
        <taxon>Metazoa</taxon>
        <taxon>Ecdysozoa</taxon>
        <taxon>Arthropoda</taxon>
        <taxon>Crustacea</taxon>
        <taxon>Multicrustacea</taxon>
        <taxon>Malacostraca</taxon>
        <taxon>Eumalacostraca</taxon>
        <taxon>Eucarida</taxon>
        <taxon>Decapoda</taxon>
        <taxon>Dendrobranchiata</taxon>
        <taxon>Penaeoidea</taxon>
        <taxon>Penaeidae</taxon>
        <taxon>Penaeus</taxon>
    </lineage>
</organism>